<comment type="caution">
    <text evidence="1">The sequence shown here is derived from an EMBL/GenBank/DDBJ whole genome shotgun (WGS) entry which is preliminary data.</text>
</comment>
<protein>
    <recommendedName>
        <fullName evidence="3">Phage gp6-like head-tail connector protein</fullName>
    </recommendedName>
</protein>
<dbReference type="InterPro" id="IPR056209">
    <property type="entry name" value="SU10_adaptor"/>
</dbReference>
<dbReference type="EMBL" id="JBJHZX010000029">
    <property type="protein sequence ID" value="MFL0197392.1"/>
    <property type="molecule type" value="Genomic_DNA"/>
</dbReference>
<evidence type="ECO:0000313" key="1">
    <source>
        <dbReference type="EMBL" id="MFL0197392.1"/>
    </source>
</evidence>
<dbReference type="RefSeq" id="WP_406793497.1">
    <property type="nucleotide sequence ID" value="NZ_JBJHZX010000029.1"/>
</dbReference>
<sequence length="169" mass="19526">MFTFENAISDVLNRIEEDPIDEVEEDILQVVKTGINEGYMLIASKLDKRTKDVSFDYVEGYVLPNDFVEEVEVSHNTIGRLSVLDYEIIANLLYIRSKDAHNETLTLKYVNYPVRLVDDTDVINLKDSYYYALLVYGSYTYYAYRRKPDIAAMLLSEFNMLTGGVKDET</sequence>
<accession>A0ABW8SMV8</accession>
<organism evidence="1 2">
    <name type="scientific">Candidatus Clostridium eludens</name>
    <dbReference type="NCBI Taxonomy" id="3381663"/>
    <lineage>
        <taxon>Bacteria</taxon>
        <taxon>Bacillati</taxon>
        <taxon>Bacillota</taxon>
        <taxon>Clostridia</taxon>
        <taxon>Eubacteriales</taxon>
        <taxon>Clostridiaceae</taxon>
        <taxon>Clostridium</taxon>
    </lineage>
</organism>
<reference evidence="1 2" key="1">
    <citation type="submission" date="2024-11" db="EMBL/GenBank/DDBJ databases">
        <authorList>
            <person name="Heng Y.C."/>
            <person name="Lim A.C.H."/>
            <person name="Lee J.K.Y."/>
            <person name="Kittelmann S."/>
        </authorList>
    </citation>
    <scope>NUCLEOTIDE SEQUENCE [LARGE SCALE GENOMIC DNA]</scope>
    <source>
        <strain evidence="1 2">WILCCON 0269</strain>
    </source>
</reference>
<dbReference type="Pfam" id="PF24175">
    <property type="entry name" value="SU10_adaptor"/>
    <property type="match status" value="1"/>
</dbReference>
<evidence type="ECO:0008006" key="3">
    <source>
        <dbReference type="Google" id="ProtNLM"/>
    </source>
</evidence>
<proteinExistence type="predicted"/>
<name>A0ABW8SMV8_9CLOT</name>
<keyword evidence="2" id="KW-1185">Reference proteome</keyword>
<evidence type="ECO:0000313" key="2">
    <source>
        <dbReference type="Proteomes" id="UP001623660"/>
    </source>
</evidence>
<dbReference type="Proteomes" id="UP001623660">
    <property type="component" value="Unassembled WGS sequence"/>
</dbReference>
<gene>
    <name evidence="1" type="ORF">ACJDU8_17755</name>
</gene>